<evidence type="ECO:0000256" key="3">
    <source>
        <dbReference type="ARBA" id="ARBA00022692"/>
    </source>
</evidence>
<protein>
    <submittedName>
        <fullName evidence="7">DEBR0S1_20208g1_1</fullName>
    </submittedName>
</protein>
<comment type="similarity">
    <text evidence="2">Belongs to the membrane magnesium transporter (TC 1.A.67) family.</text>
</comment>
<comment type="subcellular location">
    <subcellularLocation>
        <location evidence="1">Endomembrane system</location>
        <topology evidence="1">Multi-pass membrane protein</topology>
    </subcellularLocation>
</comment>
<dbReference type="GO" id="GO:0034975">
    <property type="term" value="P:protein folding in endoplasmic reticulum"/>
    <property type="evidence" value="ECO:0007669"/>
    <property type="project" value="TreeGrafter"/>
</dbReference>
<name>A0A7D9CVF8_DEKBR</name>
<evidence type="ECO:0000256" key="5">
    <source>
        <dbReference type="ARBA" id="ARBA00023136"/>
    </source>
</evidence>
<evidence type="ECO:0000313" key="8">
    <source>
        <dbReference type="Proteomes" id="UP000478008"/>
    </source>
</evidence>
<evidence type="ECO:0000313" key="9">
    <source>
        <dbReference type="Proteomes" id="UP000568158"/>
    </source>
</evidence>
<proteinExistence type="inferred from homology"/>
<keyword evidence="4" id="KW-1133">Transmembrane helix</keyword>
<dbReference type="PANTHER" id="PTHR28144:SF1">
    <property type="entry name" value="ER MEMBRANE PROTEIN COMPLEX SUBUNIT 5"/>
    <property type="match status" value="1"/>
</dbReference>
<sequence length="139" mass="15527">MAFVSRTLYILGIVLLANSGYSSYQVSQLEKTGASNLSDGLPLDLKIEAILSAILLTLAALWDIEMQKCRPLGPLAELSEESVKALTSSPLKNIEMRKAMDEYEIQGFTPYDSLEHRLSFVNWAAKRAEYAKWLESQPN</sequence>
<evidence type="ECO:0000256" key="2">
    <source>
        <dbReference type="ARBA" id="ARBA00006109"/>
    </source>
</evidence>
<dbReference type="EMBL" id="JABCYN010000046">
    <property type="protein sequence ID" value="KAF6006869.1"/>
    <property type="molecule type" value="Genomic_DNA"/>
</dbReference>
<dbReference type="GO" id="GO:0072546">
    <property type="term" value="C:EMC complex"/>
    <property type="evidence" value="ECO:0007669"/>
    <property type="project" value="TreeGrafter"/>
</dbReference>
<accession>A0A7D9CVF8</accession>
<evidence type="ECO:0000313" key="7">
    <source>
        <dbReference type="EMBL" id="VUG16574.1"/>
    </source>
</evidence>
<evidence type="ECO:0000256" key="1">
    <source>
        <dbReference type="ARBA" id="ARBA00004127"/>
    </source>
</evidence>
<dbReference type="EMBL" id="CABFWN010000001">
    <property type="protein sequence ID" value="VUG16574.1"/>
    <property type="molecule type" value="Genomic_DNA"/>
</dbReference>
<gene>
    <name evidence="7" type="ORF">DEBR0S1_20208G</name>
    <name evidence="6" type="ORF">HII12_004793</name>
</gene>
<evidence type="ECO:0000313" key="6">
    <source>
        <dbReference type="EMBL" id="KAF6006869.1"/>
    </source>
</evidence>
<keyword evidence="5" id="KW-0472">Membrane</keyword>
<dbReference type="OMA" id="STHYHTD"/>
<dbReference type="PANTHER" id="PTHR28144">
    <property type="entry name" value="ER MEMBRANE PROTEIN COMPLEX SUBUNIT 5"/>
    <property type="match status" value="1"/>
</dbReference>
<organism evidence="7 8">
    <name type="scientific">Dekkera bruxellensis</name>
    <name type="common">Brettanomyces custersii</name>
    <dbReference type="NCBI Taxonomy" id="5007"/>
    <lineage>
        <taxon>Eukaryota</taxon>
        <taxon>Fungi</taxon>
        <taxon>Dikarya</taxon>
        <taxon>Ascomycota</taxon>
        <taxon>Saccharomycotina</taxon>
        <taxon>Pichiomycetes</taxon>
        <taxon>Pichiales</taxon>
        <taxon>Pichiaceae</taxon>
        <taxon>Brettanomyces</taxon>
    </lineage>
</organism>
<evidence type="ECO:0000256" key="4">
    <source>
        <dbReference type="ARBA" id="ARBA00022989"/>
    </source>
</evidence>
<reference evidence="6 9" key="2">
    <citation type="journal article" date="2020" name="Appl. Microbiol. Biotechnol.">
        <title>Targeted gene deletion in Brettanomyces bruxellensis with an expression-free CRISPR-Cas9 system.</title>
        <authorList>
            <person name="Varela C."/>
            <person name="Bartel C."/>
            <person name="Onetto C."/>
            <person name="Borneman A."/>
        </authorList>
    </citation>
    <scope>NUCLEOTIDE SEQUENCE [LARGE SCALE GENOMIC DNA]</scope>
    <source>
        <strain evidence="6 9">AWRI1613</strain>
    </source>
</reference>
<dbReference type="InterPro" id="IPR053279">
    <property type="entry name" value="EMC_subunit"/>
</dbReference>
<keyword evidence="8" id="KW-1185">Reference proteome</keyword>
<keyword evidence="3" id="KW-0812">Transmembrane</keyword>
<dbReference type="AlphaFoldDB" id="A0A7D9CVF8"/>
<dbReference type="InterPro" id="IPR018937">
    <property type="entry name" value="MMgT"/>
</dbReference>
<dbReference type="Proteomes" id="UP000568158">
    <property type="component" value="Unassembled WGS sequence"/>
</dbReference>
<dbReference type="Pfam" id="PF10270">
    <property type="entry name" value="MMgT"/>
    <property type="match status" value="1"/>
</dbReference>
<reference evidence="7 8" key="1">
    <citation type="submission" date="2019-07" db="EMBL/GenBank/DDBJ databases">
        <authorList>
            <person name="Friedrich A."/>
            <person name="Schacherer J."/>
        </authorList>
    </citation>
    <scope>NUCLEOTIDE SEQUENCE [LARGE SCALE GENOMIC DNA]</scope>
</reference>
<dbReference type="Proteomes" id="UP000478008">
    <property type="component" value="Unassembled WGS sequence"/>
</dbReference>